<evidence type="ECO:0000313" key="1">
    <source>
        <dbReference type="EMBL" id="ONG50491.1"/>
    </source>
</evidence>
<protein>
    <submittedName>
        <fullName evidence="1">Uncharacterized protein</fullName>
    </submittedName>
</protein>
<dbReference type="AlphaFoldDB" id="A0A1V2GZ74"/>
<sequence>MLRRERAAAADAARPAPAELAAPALAAASAGRVAFTLPEPVTLRGGETANLPFLDARLPAERVWWVQELSARHPLQALRLTNNGNAILPAGLATVFGTAGAESGAFLGDAEIRAMAPGETRLLAFARDRDVLLTSSNDQSERLTAADLQGHQLKLRFLRIETLSFAVDPRGARGRLLLDLPRRPGSTPRFSIASEGDFGLRHEAVLDGKPTTLRLSYEREMRRDMPLWDQALGDPRLLVWRDIDLERDARRLPGGPGTLETLRELQTRMPPEDAGTLTRLVEQMGKQRELLDAFRAAAIAAQAADAALTRARAAAEDRSGGSRTVARQALNAASAEAERTGTAADRAWTAWQLGVEALLGG</sequence>
<reference evidence="1 2" key="1">
    <citation type="submission" date="2016-10" db="EMBL/GenBank/DDBJ databases">
        <title>Draft Genome sequence of Roseomonas sp. strain M3.</title>
        <authorList>
            <person name="Subhash Y."/>
            <person name="Lee S."/>
        </authorList>
    </citation>
    <scope>NUCLEOTIDE SEQUENCE [LARGE SCALE GENOMIC DNA]</scope>
    <source>
        <strain evidence="1 2">M3</strain>
    </source>
</reference>
<dbReference type="Proteomes" id="UP000188879">
    <property type="component" value="Unassembled WGS sequence"/>
</dbReference>
<evidence type="ECO:0000313" key="2">
    <source>
        <dbReference type="Proteomes" id="UP000188879"/>
    </source>
</evidence>
<accession>A0A1V2GZ74</accession>
<proteinExistence type="predicted"/>
<name>A0A1V2GZ74_9PROT</name>
<keyword evidence="2" id="KW-1185">Reference proteome</keyword>
<dbReference type="EMBL" id="MLCO01000187">
    <property type="protein sequence ID" value="ONG50491.1"/>
    <property type="molecule type" value="Genomic_DNA"/>
</dbReference>
<gene>
    <name evidence="1" type="ORF">BKE38_18045</name>
</gene>
<comment type="caution">
    <text evidence="1">The sequence shown here is derived from an EMBL/GenBank/DDBJ whole genome shotgun (WGS) entry which is preliminary data.</text>
</comment>
<organism evidence="1 2">
    <name type="scientific">Teichococcus deserti</name>
    <dbReference type="NCBI Taxonomy" id="1817963"/>
    <lineage>
        <taxon>Bacteria</taxon>
        <taxon>Pseudomonadati</taxon>
        <taxon>Pseudomonadota</taxon>
        <taxon>Alphaproteobacteria</taxon>
        <taxon>Acetobacterales</taxon>
        <taxon>Roseomonadaceae</taxon>
        <taxon>Roseomonas</taxon>
    </lineage>
</organism>